<protein>
    <recommendedName>
        <fullName evidence="4">O-antigen polysaccharide polymerase Wzy</fullName>
    </recommendedName>
</protein>
<dbReference type="EMBL" id="VBSN01000066">
    <property type="protein sequence ID" value="KAA6436760.1"/>
    <property type="molecule type" value="Genomic_DNA"/>
</dbReference>
<dbReference type="AlphaFoldDB" id="A0A5M8QP09"/>
<evidence type="ECO:0000313" key="3">
    <source>
        <dbReference type="Proteomes" id="UP000323994"/>
    </source>
</evidence>
<feature type="transmembrane region" description="Helical" evidence="1">
    <location>
        <begin position="511"/>
        <end position="530"/>
    </location>
</feature>
<evidence type="ECO:0000256" key="1">
    <source>
        <dbReference type="SAM" id="Phobius"/>
    </source>
</evidence>
<dbReference type="RefSeq" id="WP_139014080.1">
    <property type="nucleotide sequence ID" value="NZ_VBSN01000066.1"/>
</dbReference>
<evidence type="ECO:0008006" key="4">
    <source>
        <dbReference type="Google" id="ProtNLM"/>
    </source>
</evidence>
<feature type="transmembrane region" description="Helical" evidence="1">
    <location>
        <begin position="126"/>
        <end position="145"/>
    </location>
</feature>
<reference evidence="2 3" key="1">
    <citation type="submission" date="2019-05" db="EMBL/GenBank/DDBJ databases">
        <authorList>
            <person name="Qu J.-H."/>
        </authorList>
    </citation>
    <scope>NUCLEOTIDE SEQUENCE [LARGE SCALE GENOMIC DNA]</scope>
    <source>
        <strain evidence="2 3">NS28</strain>
    </source>
</reference>
<feature type="transmembrane region" description="Helical" evidence="1">
    <location>
        <begin position="234"/>
        <end position="252"/>
    </location>
</feature>
<proteinExistence type="predicted"/>
<comment type="caution">
    <text evidence="2">The sequence shown here is derived from an EMBL/GenBank/DDBJ whole genome shotgun (WGS) entry which is preliminary data.</text>
</comment>
<feature type="transmembrane region" description="Helical" evidence="1">
    <location>
        <begin position="203"/>
        <end position="222"/>
    </location>
</feature>
<sequence>MTKVNFDTNIHEIEHQEDDLYDDHYEGSQESFLLIFKKWSTKILLWLCILEIIFFPQLTVAFGILYSLFGWMLIDKFVLKKNIVLKYPLTSIIIIGYGLCSFYFPIPATLSEGKSIIFNLDIPNTVFLQGMLSLTVVVISFLVYVNIQNTITSKSLIRKILNKSGFYAAPSDFQIWSMGIIGLVSLFYIYYTGNNTSENATSFSKLLQGFFPFAYCPYFLFFKNLYSRSNPKKSSIAIFLAYSAVILLLAFMTNHRATFMKVIMGLGFTYLLGLFLQRFSFQLFTPKKIFIGLVLFYLLTGPLVDLGLAMVAARAYKNSTSSLGLVTKTIDIYMDDKALDKTRKRWEGIVVTNKRWDEHYVDNIFLGRLSNLKAADLSLYHSERIQNTAKMRNFLYNQITSLLPSPVLNLLDIELDKVSINKASYGDYLYYLSTGDSYGLQSKRQAQINGAGMAAFDYWYLLILFIVMIPLFWLIDLLTFTIDNTTYITVPALTIMPMIMTLFNFEGLSTFISFILRGWIQLVLIYIVLIKITNVMKKFV</sequence>
<feature type="transmembrane region" description="Helical" evidence="1">
    <location>
        <begin position="458"/>
        <end position="475"/>
    </location>
</feature>
<gene>
    <name evidence="2" type="ORF">FEM33_21750</name>
</gene>
<accession>A0A5M8QP09</accession>
<feature type="transmembrane region" description="Helical" evidence="1">
    <location>
        <begin position="289"/>
        <end position="313"/>
    </location>
</feature>
<evidence type="ECO:0000313" key="2">
    <source>
        <dbReference type="EMBL" id="KAA6436760.1"/>
    </source>
</evidence>
<keyword evidence="3" id="KW-1185">Reference proteome</keyword>
<feature type="transmembrane region" description="Helical" evidence="1">
    <location>
        <begin position="487"/>
        <end position="505"/>
    </location>
</feature>
<feature type="transmembrane region" description="Helical" evidence="1">
    <location>
        <begin position="166"/>
        <end position="191"/>
    </location>
</feature>
<keyword evidence="1" id="KW-0472">Membrane</keyword>
<feature type="transmembrane region" description="Helical" evidence="1">
    <location>
        <begin position="83"/>
        <end position="106"/>
    </location>
</feature>
<feature type="transmembrane region" description="Helical" evidence="1">
    <location>
        <begin position="258"/>
        <end position="277"/>
    </location>
</feature>
<dbReference type="Proteomes" id="UP000323994">
    <property type="component" value="Unassembled WGS sequence"/>
</dbReference>
<organism evidence="2 3">
    <name type="scientific">Dyadobacter flavalbus</name>
    <dbReference type="NCBI Taxonomy" id="2579942"/>
    <lineage>
        <taxon>Bacteria</taxon>
        <taxon>Pseudomonadati</taxon>
        <taxon>Bacteroidota</taxon>
        <taxon>Cytophagia</taxon>
        <taxon>Cytophagales</taxon>
        <taxon>Spirosomataceae</taxon>
        <taxon>Dyadobacter</taxon>
    </lineage>
</organism>
<dbReference type="OrthoDB" id="8949626at2"/>
<keyword evidence="1" id="KW-1133">Transmembrane helix</keyword>
<feature type="transmembrane region" description="Helical" evidence="1">
    <location>
        <begin position="43"/>
        <end position="71"/>
    </location>
</feature>
<keyword evidence="1" id="KW-0812">Transmembrane</keyword>
<name>A0A5M8QP09_9BACT</name>